<accession>A0AAV8CGX5</accession>
<dbReference type="InterPro" id="IPR050942">
    <property type="entry name" value="F-box_BR-signaling"/>
</dbReference>
<dbReference type="InterPro" id="IPR036047">
    <property type="entry name" value="F-box-like_dom_sf"/>
</dbReference>
<dbReference type="Pfam" id="PF03478">
    <property type="entry name" value="Beta-prop_KIB1-4"/>
    <property type="match status" value="1"/>
</dbReference>
<keyword evidence="3" id="KW-1185">Reference proteome</keyword>
<dbReference type="AlphaFoldDB" id="A0AAV8CGX5"/>
<comment type="caution">
    <text evidence="2">The sequence shown here is derived from an EMBL/GenBank/DDBJ whole genome shotgun (WGS) entry which is preliminary data.</text>
</comment>
<evidence type="ECO:0000259" key="1">
    <source>
        <dbReference type="Pfam" id="PF03478"/>
    </source>
</evidence>
<dbReference type="EMBL" id="JAMFTS010000005">
    <property type="protein sequence ID" value="KAJ4753263.1"/>
    <property type="molecule type" value="Genomic_DNA"/>
</dbReference>
<name>A0AAV8CGX5_9POAL</name>
<dbReference type="PANTHER" id="PTHR44259">
    <property type="entry name" value="OS07G0183000 PROTEIN-RELATED"/>
    <property type="match status" value="1"/>
</dbReference>
<organism evidence="2 3">
    <name type="scientific">Rhynchospora pubera</name>
    <dbReference type="NCBI Taxonomy" id="906938"/>
    <lineage>
        <taxon>Eukaryota</taxon>
        <taxon>Viridiplantae</taxon>
        <taxon>Streptophyta</taxon>
        <taxon>Embryophyta</taxon>
        <taxon>Tracheophyta</taxon>
        <taxon>Spermatophyta</taxon>
        <taxon>Magnoliopsida</taxon>
        <taxon>Liliopsida</taxon>
        <taxon>Poales</taxon>
        <taxon>Cyperaceae</taxon>
        <taxon>Cyperoideae</taxon>
        <taxon>Rhynchosporeae</taxon>
        <taxon>Rhynchospora</taxon>
    </lineage>
</organism>
<evidence type="ECO:0000313" key="3">
    <source>
        <dbReference type="Proteomes" id="UP001140206"/>
    </source>
</evidence>
<proteinExistence type="predicted"/>
<dbReference type="CDD" id="cd09917">
    <property type="entry name" value="F-box_SF"/>
    <property type="match status" value="1"/>
</dbReference>
<sequence>MEMEMEPWRRRMKVKEKRDWTCLPPELLNLIAKCLYEFSDFVRFRIVCHAWRSSTPLTDLPPEFPWILNGHRNEYYHVNPPSDPNLRFYSPSFNKTYTIKAPTSSDNETYPGPSSHGYICTYLQPNFDPIFLLNPLTNHEIPVPACPSVDNYYWIATHQNQIGEYVIVWYGHSNSQNLVLFFCHPGQNNWHRLELGSDYKDCRHFYLKGMLFSVQRRTGVTKVTSIADSATLAYVVPPVEGYSAEGTFEYIVEDSLGDILRISRKHCYLPSSITLDVYRLTDGNKNSSSPCWVKVSSIGNQAIFIDEDDAFVLRADEFSRIKKNSIYFLMQISLGLHLPRCYRAVRIDGRREEGKKWEEVLGSV</sequence>
<reference evidence="2" key="1">
    <citation type="submission" date="2022-08" db="EMBL/GenBank/DDBJ databases">
        <authorList>
            <person name="Marques A."/>
        </authorList>
    </citation>
    <scope>NUCLEOTIDE SEQUENCE</scope>
    <source>
        <strain evidence="2">RhyPub2mFocal</strain>
        <tissue evidence="2">Leaves</tissue>
    </source>
</reference>
<dbReference type="SUPFAM" id="SSF81383">
    <property type="entry name" value="F-box domain"/>
    <property type="match status" value="1"/>
</dbReference>
<feature type="domain" description="KIB1-4 beta-propeller" evidence="1">
    <location>
        <begin position="88"/>
        <end position="329"/>
    </location>
</feature>
<protein>
    <submittedName>
        <fullName evidence="2">F-box protein (DUF295)</fullName>
    </submittedName>
</protein>
<dbReference type="InterPro" id="IPR005174">
    <property type="entry name" value="KIB1-4_b-propeller"/>
</dbReference>
<dbReference type="Proteomes" id="UP001140206">
    <property type="component" value="Chromosome 5"/>
</dbReference>
<evidence type="ECO:0000313" key="2">
    <source>
        <dbReference type="EMBL" id="KAJ4753263.1"/>
    </source>
</evidence>
<dbReference type="PANTHER" id="PTHR44259:SF114">
    <property type="entry name" value="OS06G0707300 PROTEIN"/>
    <property type="match status" value="1"/>
</dbReference>
<gene>
    <name evidence="2" type="ORF">LUZ62_087668</name>
</gene>